<evidence type="ECO:0000256" key="3">
    <source>
        <dbReference type="ARBA" id="ARBA00022688"/>
    </source>
</evidence>
<evidence type="ECO:0000256" key="5">
    <source>
        <dbReference type="ARBA" id="ARBA00023121"/>
    </source>
</evidence>
<dbReference type="InterPro" id="IPR013718">
    <property type="entry name" value="COQ9_C"/>
</dbReference>
<evidence type="ECO:0000259" key="8">
    <source>
        <dbReference type="Pfam" id="PF08511"/>
    </source>
</evidence>
<keyword evidence="10" id="KW-1185">Reference proteome</keyword>
<dbReference type="AlphaFoldDB" id="A0A438AG34"/>
<proteinExistence type="inferred from homology"/>
<dbReference type="GO" id="GO:0008289">
    <property type="term" value="F:lipid binding"/>
    <property type="evidence" value="ECO:0007669"/>
    <property type="project" value="UniProtKB-KW"/>
</dbReference>
<evidence type="ECO:0000313" key="9">
    <source>
        <dbReference type="EMBL" id="RVV97670.1"/>
    </source>
</evidence>
<reference evidence="9 10" key="1">
    <citation type="submission" date="2018-11" db="EMBL/GenBank/DDBJ databases">
        <title>Mesobaculum littorinae gen. nov., sp. nov., isolated from Littorina scabra that represents a novel genus of the order Rhodobacteraceae.</title>
        <authorList>
            <person name="Li F."/>
        </authorList>
    </citation>
    <scope>NUCLEOTIDE SEQUENCE [LARGE SCALE GENOMIC DNA]</scope>
    <source>
        <strain evidence="9 10">M0103</strain>
    </source>
</reference>
<evidence type="ECO:0000256" key="7">
    <source>
        <dbReference type="SAM" id="MobiDB-lite"/>
    </source>
</evidence>
<comment type="caution">
    <text evidence="9">The sequence shown here is derived from an EMBL/GenBank/DDBJ whole genome shotgun (WGS) entry which is preliminary data.</text>
</comment>
<gene>
    <name evidence="9" type="ORF">EKE94_13090</name>
</gene>
<evidence type="ECO:0000256" key="1">
    <source>
        <dbReference type="ARBA" id="ARBA00004749"/>
    </source>
</evidence>
<dbReference type="OrthoDB" id="7201143at2"/>
<feature type="region of interest" description="Disordered" evidence="7">
    <location>
        <begin position="213"/>
        <end position="246"/>
    </location>
</feature>
<comment type="pathway">
    <text evidence="1">Cofactor biosynthesis; ubiquinone biosynthesis.</text>
</comment>
<keyword evidence="3" id="KW-0831">Ubiquinone biosynthesis</keyword>
<comment type="function">
    <text evidence="6">Membrane-associated protein that warps the membrane surface to access and bind aromatic isoprenes with high specificity, including ubiquinone (CoQ) isoprene intermediates and presents them directly to COQ7, therefore facilitating the COQ7-mediated hydroxylase step. Participates in the biosynthesis of coenzyme Q, also named ubiquinone, an essential lipid-soluble electron transporter for aerobic cellular respiration.</text>
</comment>
<sequence>MGEGRIHVEPRDAILDAALMHVAFDGWSTATLIGAARDADVPLHEARALFPRGGVDLALAFHRRGDDRMADRLAAERLDDLRFRDRIARAVRIRLELVPDREAVRRAATLFALPVHAGDGARAVWQTADRIWTELGDTSTDANWYTKRATLSGVYGATLLFWLGDDSPGQRDTWDFLERRIDEVMKIETFKAQTRKNPVLKVLFAGPNWAMSRVKPPRRGPLPGRWPGSRAPQGAAPGSAAPGGRR</sequence>
<evidence type="ECO:0000313" key="10">
    <source>
        <dbReference type="Proteomes" id="UP000285908"/>
    </source>
</evidence>
<keyword evidence="4" id="KW-0809">Transit peptide</keyword>
<dbReference type="Proteomes" id="UP000285908">
    <property type="component" value="Unassembled WGS sequence"/>
</dbReference>
<feature type="compositionally biased region" description="Low complexity" evidence="7">
    <location>
        <begin position="221"/>
        <end position="246"/>
    </location>
</feature>
<organism evidence="9 10">
    <name type="scientific">Mesobaculum littorinae</name>
    <dbReference type="NCBI Taxonomy" id="2486419"/>
    <lineage>
        <taxon>Bacteria</taxon>
        <taxon>Pseudomonadati</taxon>
        <taxon>Pseudomonadota</taxon>
        <taxon>Alphaproteobacteria</taxon>
        <taxon>Rhodobacterales</taxon>
        <taxon>Roseobacteraceae</taxon>
        <taxon>Mesobaculum</taxon>
    </lineage>
</organism>
<dbReference type="PANTHER" id="PTHR21427">
    <property type="entry name" value="UBIQUINONE BIOSYNTHESIS PROTEIN COQ9, MITOCHONDRIAL"/>
    <property type="match status" value="1"/>
</dbReference>
<name>A0A438AG34_9RHOB</name>
<evidence type="ECO:0000256" key="2">
    <source>
        <dbReference type="ARBA" id="ARBA00010766"/>
    </source>
</evidence>
<protein>
    <submittedName>
        <fullName evidence="9">COQ9 family protein</fullName>
    </submittedName>
</protein>
<dbReference type="Gene3D" id="1.10.357.10">
    <property type="entry name" value="Tetracycline Repressor, domain 2"/>
    <property type="match status" value="1"/>
</dbReference>
<comment type="similarity">
    <text evidence="2">Belongs to the COQ9 family.</text>
</comment>
<dbReference type="PANTHER" id="PTHR21427:SF19">
    <property type="entry name" value="UBIQUINONE BIOSYNTHESIS PROTEIN COQ9, MITOCHONDRIAL"/>
    <property type="match status" value="1"/>
</dbReference>
<evidence type="ECO:0000256" key="6">
    <source>
        <dbReference type="ARBA" id="ARBA00058104"/>
    </source>
</evidence>
<dbReference type="Pfam" id="PF08511">
    <property type="entry name" value="COQ9"/>
    <property type="match status" value="1"/>
</dbReference>
<evidence type="ECO:0000256" key="4">
    <source>
        <dbReference type="ARBA" id="ARBA00022946"/>
    </source>
</evidence>
<accession>A0A438AG34</accession>
<dbReference type="EMBL" id="RQXX01000004">
    <property type="protein sequence ID" value="RVV97670.1"/>
    <property type="molecule type" value="Genomic_DNA"/>
</dbReference>
<dbReference type="NCBIfam" id="TIGR02396">
    <property type="entry name" value="diverge_rpsU"/>
    <property type="match status" value="1"/>
</dbReference>
<dbReference type="InterPro" id="IPR012762">
    <property type="entry name" value="Ubiq_biosynth_COQ9"/>
</dbReference>
<dbReference type="GO" id="GO:0006744">
    <property type="term" value="P:ubiquinone biosynthetic process"/>
    <property type="evidence" value="ECO:0007669"/>
    <property type="project" value="UniProtKB-KW"/>
</dbReference>
<keyword evidence="5" id="KW-0446">Lipid-binding</keyword>
<feature type="domain" description="COQ9 C-terminal" evidence="8">
    <location>
        <begin position="120"/>
        <end position="188"/>
    </location>
</feature>